<keyword evidence="4" id="KW-1185">Reference proteome</keyword>
<proteinExistence type="predicted"/>
<reference evidence="3 4" key="1">
    <citation type="submission" date="2017-08" db="EMBL/GenBank/DDBJ databases">
        <title>Reclassification of Bisgaard taxon 37 and 44.</title>
        <authorList>
            <person name="Christensen H."/>
        </authorList>
    </citation>
    <scope>NUCLEOTIDE SEQUENCE [LARGE SCALE GENOMIC DNA]</scope>
    <source>
        <strain evidence="3 4">B96_3</strain>
    </source>
</reference>
<evidence type="ECO:0000256" key="2">
    <source>
        <dbReference type="ARBA" id="ARBA00022679"/>
    </source>
</evidence>
<dbReference type="Pfam" id="PF01075">
    <property type="entry name" value="Glyco_transf_9"/>
    <property type="match status" value="1"/>
</dbReference>
<accession>A0A3A1Y376</accession>
<evidence type="ECO:0000256" key="1">
    <source>
        <dbReference type="ARBA" id="ARBA00022676"/>
    </source>
</evidence>
<protein>
    <recommendedName>
        <fullName evidence="5">Heptosyltransferase I</fullName>
    </recommendedName>
</protein>
<evidence type="ECO:0000313" key="3">
    <source>
        <dbReference type="EMBL" id="RIY32683.1"/>
    </source>
</evidence>
<dbReference type="GO" id="GO:0005829">
    <property type="term" value="C:cytosol"/>
    <property type="evidence" value="ECO:0007669"/>
    <property type="project" value="TreeGrafter"/>
</dbReference>
<dbReference type="InterPro" id="IPR002201">
    <property type="entry name" value="Glyco_trans_9"/>
</dbReference>
<dbReference type="InterPro" id="IPR051199">
    <property type="entry name" value="LPS_LOS_Heptosyltrfase"/>
</dbReference>
<evidence type="ECO:0008006" key="5">
    <source>
        <dbReference type="Google" id="ProtNLM"/>
    </source>
</evidence>
<name>A0A3A1Y376_9GAMM</name>
<dbReference type="EMBL" id="NRHC01000048">
    <property type="protein sequence ID" value="RIY32683.1"/>
    <property type="molecule type" value="Genomic_DNA"/>
</dbReference>
<gene>
    <name evidence="3" type="ORF">CKF54_04300</name>
</gene>
<dbReference type="GO" id="GO:0008713">
    <property type="term" value="F:ADP-heptose-lipopolysaccharide heptosyltransferase activity"/>
    <property type="evidence" value="ECO:0007669"/>
    <property type="project" value="TreeGrafter"/>
</dbReference>
<dbReference type="OrthoDB" id="9781892at2"/>
<dbReference type="SUPFAM" id="SSF53756">
    <property type="entry name" value="UDP-Glycosyltransferase/glycogen phosphorylase"/>
    <property type="match status" value="1"/>
</dbReference>
<comment type="caution">
    <text evidence="3">The sequence shown here is derived from an EMBL/GenBank/DDBJ whole genome shotgun (WGS) entry which is preliminary data.</text>
</comment>
<organism evidence="3 4">
    <name type="scientific">Psittacicella hinzii</name>
    <dbReference type="NCBI Taxonomy" id="2028575"/>
    <lineage>
        <taxon>Bacteria</taxon>
        <taxon>Pseudomonadati</taxon>
        <taxon>Pseudomonadota</taxon>
        <taxon>Gammaproteobacteria</taxon>
        <taxon>Pasteurellales</taxon>
        <taxon>Psittacicellaceae</taxon>
        <taxon>Psittacicella</taxon>
    </lineage>
</organism>
<dbReference type="RefSeq" id="WP_119525118.1">
    <property type="nucleotide sequence ID" value="NZ_NRHC01000048.1"/>
</dbReference>
<dbReference type="Proteomes" id="UP000265691">
    <property type="component" value="Unassembled WGS sequence"/>
</dbReference>
<dbReference type="PANTHER" id="PTHR30160">
    <property type="entry name" value="TETRAACYLDISACCHARIDE 4'-KINASE-RELATED"/>
    <property type="match status" value="1"/>
</dbReference>
<dbReference type="AlphaFoldDB" id="A0A3A1Y376"/>
<dbReference type="CDD" id="cd03789">
    <property type="entry name" value="GT9_LPS_heptosyltransferase"/>
    <property type="match status" value="1"/>
</dbReference>
<keyword evidence="1" id="KW-0328">Glycosyltransferase</keyword>
<keyword evidence="2" id="KW-0808">Transferase</keyword>
<evidence type="ECO:0000313" key="4">
    <source>
        <dbReference type="Proteomes" id="UP000265691"/>
    </source>
</evidence>
<sequence length="431" mass="48787">MPKELTSFKQVKRVCLFRLSAIGDILNLIPSLEILLKNYPEVEVTWVIGTGEYNLFRHLANKYPQLKFEVFNKSKTSYWQAFKQLRAMSREPFDLLLHAQTSMRANILSTFIRAKLKVGFSKERSFEGHSLVVDYSIPYQKSMHVMVDYFDLFKPFFTEADCQEFASLVKDTALLYSGEYPANLIKQADLQPMFDLGLGLPNTELALSNVTPQNQNIYKKLVSYSRFAGQDKRQSRLIFVNPASSALKKNWTAEGYISLICNLLDQGHKVVITGGKNQKELNLVNQVVKGVELVFSQDESKVKGTDKLFFNLAGQTTLAELYLFLSLADLVVSPDSGPMHMASCLGIPTVGLFAYINPLRSGPIQGVADVVSVFHLNTYGKDIEFTQEQYLKDLKNWRKKPPKGGEKLMEQITAEQVITRVNEVLARQLPN</sequence>
<dbReference type="Gene3D" id="3.40.50.2000">
    <property type="entry name" value="Glycogen Phosphorylase B"/>
    <property type="match status" value="2"/>
</dbReference>
<dbReference type="GO" id="GO:0009244">
    <property type="term" value="P:lipopolysaccharide core region biosynthetic process"/>
    <property type="evidence" value="ECO:0007669"/>
    <property type="project" value="TreeGrafter"/>
</dbReference>